<evidence type="ECO:0000313" key="2">
    <source>
        <dbReference type="EMBL" id="SEM21607.1"/>
    </source>
</evidence>
<proteinExistence type="predicted"/>
<organism evidence="2 3">
    <name type="scientific">Streptacidiphilus jiangxiensis</name>
    <dbReference type="NCBI Taxonomy" id="235985"/>
    <lineage>
        <taxon>Bacteria</taxon>
        <taxon>Bacillati</taxon>
        <taxon>Actinomycetota</taxon>
        <taxon>Actinomycetes</taxon>
        <taxon>Kitasatosporales</taxon>
        <taxon>Streptomycetaceae</taxon>
        <taxon>Streptacidiphilus</taxon>
    </lineage>
</organism>
<dbReference type="EMBL" id="FOAZ01000020">
    <property type="protein sequence ID" value="SEM21607.1"/>
    <property type="molecule type" value="Genomic_DNA"/>
</dbReference>
<dbReference type="RefSeq" id="WP_042446513.1">
    <property type="nucleotide sequence ID" value="NZ_BBPN01000011.1"/>
</dbReference>
<dbReference type="AlphaFoldDB" id="A0A1H7WL34"/>
<keyword evidence="1" id="KW-0812">Transmembrane</keyword>
<reference evidence="3" key="1">
    <citation type="submission" date="2016-10" db="EMBL/GenBank/DDBJ databases">
        <authorList>
            <person name="Varghese N."/>
        </authorList>
    </citation>
    <scope>NUCLEOTIDE SEQUENCE [LARGE SCALE GENOMIC DNA]</scope>
    <source>
        <strain evidence="3">DSM 45096 / BCRC 16803 / CGMCC 4.1857 / CIP 109030 / JCM 12277 / KCTC 19219 / NBRC 100920 / 33214</strain>
    </source>
</reference>
<keyword evidence="3" id="KW-1185">Reference proteome</keyword>
<sequence length="145" mass="15318">MQTPITVTTGSTATDVTTAVATCFGALGTVGALLLALKLWRNDVARARRAQASTVHGYKDDGMYVVENNSNGAVYDVKAPRTGQPVVPLAGIIPVGGKAVAAVDDGEPERRGEKNPITFSFTDQAGVRWTRHRAGGRLEEVPNDL</sequence>
<dbReference type="STRING" id="235985.SAMN05414137_120204"/>
<feature type="transmembrane region" description="Helical" evidence="1">
    <location>
        <begin position="19"/>
        <end position="40"/>
    </location>
</feature>
<dbReference type="OrthoDB" id="4351029at2"/>
<dbReference type="Proteomes" id="UP000183015">
    <property type="component" value="Unassembled WGS sequence"/>
</dbReference>
<evidence type="ECO:0000256" key="1">
    <source>
        <dbReference type="SAM" id="Phobius"/>
    </source>
</evidence>
<keyword evidence="1" id="KW-0472">Membrane</keyword>
<evidence type="ECO:0000313" key="3">
    <source>
        <dbReference type="Proteomes" id="UP000183015"/>
    </source>
</evidence>
<gene>
    <name evidence="2" type="ORF">SAMN05414137_120204</name>
</gene>
<accession>A0A1H7WL34</accession>
<keyword evidence="1" id="KW-1133">Transmembrane helix</keyword>
<protein>
    <submittedName>
        <fullName evidence="2">Uncharacterized protein</fullName>
    </submittedName>
</protein>
<name>A0A1H7WL34_STRJI</name>